<dbReference type="InterPro" id="IPR002575">
    <property type="entry name" value="Aminoglycoside_PTrfase"/>
</dbReference>
<dbReference type="Proteomes" id="UP000602532">
    <property type="component" value="Unassembled WGS sequence"/>
</dbReference>
<dbReference type="SUPFAM" id="SSF56112">
    <property type="entry name" value="Protein kinase-like (PK-like)"/>
    <property type="match status" value="1"/>
</dbReference>
<dbReference type="EMBL" id="JACSPM010000001">
    <property type="protein sequence ID" value="MBD8022073.1"/>
    <property type="molecule type" value="Genomic_DNA"/>
</dbReference>
<evidence type="ECO:0000313" key="3">
    <source>
        <dbReference type="Proteomes" id="UP000602532"/>
    </source>
</evidence>
<dbReference type="Pfam" id="PF01636">
    <property type="entry name" value="APH"/>
    <property type="match status" value="1"/>
</dbReference>
<accession>A0ABR8WYC5</accession>
<proteinExistence type="predicted"/>
<evidence type="ECO:0000313" key="2">
    <source>
        <dbReference type="EMBL" id="MBD8022073.1"/>
    </source>
</evidence>
<keyword evidence="3" id="KW-1185">Reference proteome</keyword>
<protein>
    <submittedName>
        <fullName evidence="2">Phosphotransferase</fullName>
    </submittedName>
</protein>
<evidence type="ECO:0000259" key="1">
    <source>
        <dbReference type="Pfam" id="PF01636"/>
    </source>
</evidence>
<feature type="domain" description="Aminoglycoside phosphotransferase" evidence="1">
    <location>
        <begin position="25"/>
        <end position="236"/>
    </location>
</feature>
<organism evidence="2 3">
    <name type="scientific">Microbacterium gallinarum</name>
    <dbReference type="NCBI Taxonomy" id="2762209"/>
    <lineage>
        <taxon>Bacteria</taxon>
        <taxon>Bacillati</taxon>
        <taxon>Actinomycetota</taxon>
        <taxon>Actinomycetes</taxon>
        <taxon>Micrococcales</taxon>
        <taxon>Microbacteriaceae</taxon>
        <taxon>Microbacterium</taxon>
    </lineage>
</organism>
<dbReference type="Gene3D" id="3.90.1200.10">
    <property type="match status" value="1"/>
</dbReference>
<name>A0ABR8WYC5_9MICO</name>
<dbReference type="InterPro" id="IPR011009">
    <property type="entry name" value="Kinase-like_dom_sf"/>
</dbReference>
<comment type="caution">
    <text evidence="2">The sequence shown here is derived from an EMBL/GenBank/DDBJ whole genome shotgun (WGS) entry which is preliminary data.</text>
</comment>
<gene>
    <name evidence="2" type="ORF">H9622_00535</name>
</gene>
<dbReference type="RefSeq" id="WP_191763224.1">
    <property type="nucleotide sequence ID" value="NZ_JACSPM010000001.1"/>
</dbReference>
<reference evidence="2 3" key="1">
    <citation type="submission" date="2020-08" db="EMBL/GenBank/DDBJ databases">
        <title>A Genomic Blueprint of the Chicken Gut Microbiome.</title>
        <authorList>
            <person name="Gilroy R."/>
            <person name="Ravi A."/>
            <person name="Getino M."/>
            <person name="Pursley I."/>
            <person name="Horton D.L."/>
            <person name="Alikhan N.-F."/>
            <person name="Baker D."/>
            <person name="Gharbi K."/>
            <person name="Hall N."/>
            <person name="Watson M."/>
            <person name="Adriaenssens E.M."/>
            <person name="Foster-Nyarko E."/>
            <person name="Jarju S."/>
            <person name="Secka A."/>
            <person name="Antonio M."/>
            <person name="Oren A."/>
            <person name="Chaudhuri R."/>
            <person name="La Ragione R.M."/>
            <person name="Hildebrand F."/>
            <person name="Pallen M.J."/>
        </authorList>
    </citation>
    <scope>NUCLEOTIDE SEQUENCE [LARGE SCALE GENOMIC DNA]</scope>
    <source>
        <strain evidence="2 3">Sa1CUA4</strain>
    </source>
</reference>
<sequence length="276" mass="30362">MPALTPDQTAALASWLPGFEIAADLSWGQTDTVVLRVRTAGGEYVVKAGGPANHHILRELQAHDGATDVWVAEGRAARLRHADAALRILVVDYLPGVLAGSTPAALDPDVHRQAGELLRQLHDEASVDGAMAEEAAMRSALRWLDTTHRIAPATVRRLRDALGAASVDPPPAVPTHGDWQPRNWLIDDGVVRVIDFGRFALRAAATDFARLAAQEWRTDPDLERAFFEGYGDDPRTPEHWRLVRLREAIATAAWAHQVGDEQFEEQGHRMIREALE</sequence>